<evidence type="ECO:0000313" key="2">
    <source>
        <dbReference type="EMBL" id="KAI5075964.1"/>
    </source>
</evidence>
<feature type="compositionally biased region" description="Polar residues" evidence="1">
    <location>
        <begin position="77"/>
        <end position="86"/>
    </location>
</feature>
<feature type="region of interest" description="Disordered" evidence="1">
    <location>
        <begin position="57"/>
        <end position="86"/>
    </location>
</feature>
<dbReference type="EMBL" id="JABFUD020000008">
    <property type="protein sequence ID" value="KAI5075964.1"/>
    <property type="molecule type" value="Genomic_DNA"/>
</dbReference>
<gene>
    <name evidence="2" type="ORF">GOP47_0008029</name>
</gene>
<dbReference type="Proteomes" id="UP000886520">
    <property type="component" value="Chromosome 8"/>
</dbReference>
<organism evidence="2 3">
    <name type="scientific">Adiantum capillus-veneris</name>
    <name type="common">Maidenhair fern</name>
    <dbReference type="NCBI Taxonomy" id="13818"/>
    <lineage>
        <taxon>Eukaryota</taxon>
        <taxon>Viridiplantae</taxon>
        <taxon>Streptophyta</taxon>
        <taxon>Embryophyta</taxon>
        <taxon>Tracheophyta</taxon>
        <taxon>Polypodiopsida</taxon>
        <taxon>Polypodiidae</taxon>
        <taxon>Polypodiales</taxon>
        <taxon>Pteridineae</taxon>
        <taxon>Pteridaceae</taxon>
        <taxon>Vittarioideae</taxon>
        <taxon>Adiantum</taxon>
    </lineage>
</organism>
<name>A0A9D4UXR6_ADICA</name>
<evidence type="ECO:0000256" key="1">
    <source>
        <dbReference type="SAM" id="MobiDB-lite"/>
    </source>
</evidence>
<evidence type="ECO:0000313" key="3">
    <source>
        <dbReference type="Proteomes" id="UP000886520"/>
    </source>
</evidence>
<sequence length="109" mass="12005">MELRNSIVINQAREVSSLKDFLNQSQAQIAALNSMVTNQAWEVSSLKDLLNQSQAQIAAQNSNGDQPGSGSDFFERSTPTISSSIERSGKRDLVFVRFAYLSPSRVDPL</sequence>
<dbReference type="AlphaFoldDB" id="A0A9D4UXR6"/>
<keyword evidence="3" id="KW-1185">Reference proteome</keyword>
<comment type="caution">
    <text evidence="2">The sequence shown here is derived from an EMBL/GenBank/DDBJ whole genome shotgun (WGS) entry which is preliminary data.</text>
</comment>
<reference evidence="2" key="1">
    <citation type="submission" date="2021-01" db="EMBL/GenBank/DDBJ databases">
        <title>Adiantum capillus-veneris genome.</title>
        <authorList>
            <person name="Fang Y."/>
            <person name="Liao Q."/>
        </authorList>
    </citation>
    <scope>NUCLEOTIDE SEQUENCE</scope>
    <source>
        <strain evidence="2">H3</strain>
        <tissue evidence="2">Leaf</tissue>
    </source>
</reference>
<accession>A0A9D4UXR6</accession>
<protein>
    <submittedName>
        <fullName evidence="2">Uncharacterized protein</fullName>
    </submittedName>
</protein>
<proteinExistence type="predicted"/>